<dbReference type="Pfam" id="PF02646">
    <property type="entry name" value="RmuC"/>
    <property type="match status" value="1"/>
</dbReference>
<keyword evidence="6" id="KW-0812">Transmembrane</keyword>
<keyword evidence="6" id="KW-1133">Transmembrane helix</keyword>
<comment type="similarity">
    <text evidence="2">Belongs to the RmuC family.</text>
</comment>
<gene>
    <name evidence="7" type="primary">rmuC</name>
    <name evidence="7" type="ORF">CC99x_00089</name>
</gene>
<dbReference type="GO" id="GO:0006310">
    <property type="term" value="P:DNA recombination"/>
    <property type="evidence" value="ECO:0007669"/>
    <property type="project" value="UniProtKB-KW"/>
</dbReference>
<comment type="function">
    <text evidence="1">Involved in DNA recombination.</text>
</comment>
<evidence type="ECO:0000256" key="5">
    <source>
        <dbReference type="SAM" id="Coils"/>
    </source>
</evidence>
<feature type="transmembrane region" description="Helical" evidence="6">
    <location>
        <begin position="6"/>
        <end position="22"/>
    </location>
</feature>
<reference evidence="7" key="1">
    <citation type="submission" date="2015-09" db="EMBL/GenBank/DDBJ databases">
        <title>Draft Genome Sequences of Two Novel Amoeba-resistant Intranuclear Bacteria, Candidatus Berkiella cookevillensis and Candidatus Berkiella aquae.</title>
        <authorList>
            <person name="Mehari Y.T."/>
            <person name="Arivett B.A."/>
            <person name="Farone A.L."/>
            <person name="Gunderson J.H."/>
            <person name="Farone M.B."/>
        </authorList>
    </citation>
    <scope>NUCLEOTIDE SEQUENCE [LARGE SCALE GENOMIC DNA]</scope>
    <source>
        <strain evidence="7">CC99</strain>
    </source>
</reference>
<dbReference type="STRING" id="437022.CC99x_00089"/>
<organism evidence="7">
    <name type="scientific">Candidatus Berkiella cookevillensis</name>
    <dbReference type="NCBI Taxonomy" id="437022"/>
    <lineage>
        <taxon>Bacteria</taxon>
        <taxon>Pseudomonadati</taxon>
        <taxon>Pseudomonadota</taxon>
        <taxon>Gammaproteobacteria</taxon>
        <taxon>Candidatus Berkiellales</taxon>
        <taxon>Candidatus Berkiellaceae</taxon>
        <taxon>Candidatus Berkiella</taxon>
    </lineage>
</organism>
<evidence type="ECO:0000256" key="6">
    <source>
        <dbReference type="SAM" id="Phobius"/>
    </source>
</evidence>
<evidence type="ECO:0000256" key="1">
    <source>
        <dbReference type="ARBA" id="ARBA00003416"/>
    </source>
</evidence>
<sequence>MNNYLLYITMACNLSALVWLFYKHAKLAKNLSFLLTQHFQQFQNHFNQQLSQEVDKLKTQQHTHTQQLYETHLKSQHLQNESLQKLMHTLQSQHETSIHKLQVAIGENYAHQHKQLHEVLTHSTKQLHEQFNILNQSTERHMIQINQSMETHLLKGFEKTNETFSSIIQRLAIIDDAQKKITDLSQNVVNLQDILKDKRSRGAFGEIQLKALIDNLLPEQSYQFQYTLSNGARADCTLFLPNPTGNIVIDAKFPLENYQKMTDFEENTQGKIELARLFKQDIKKHIQDISSKYIIPNETAEGAIMFIPAEAVFAEIHAHHPDLVELAYQKKVWMTSPTTLMAILTTAQTVLKDDATKKQIHIIQRHLKLLAQDFGRFEKRMENLSKHLQQANIDAEQVNTSAKKIAKQFTLIENVELAHEQLSCLEAQEIE</sequence>
<dbReference type="Gene3D" id="1.20.1260.80">
    <property type="match status" value="1"/>
</dbReference>
<dbReference type="PATRIC" id="fig|1590042.3.peg.90"/>
<dbReference type="PANTHER" id="PTHR30563:SF0">
    <property type="entry name" value="DNA RECOMBINATION PROTEIN RMUC"/>
    <property type="match status" value="1"/>
</dbReference>
<keyword evidence="4" id="KW-0233">DNA recombination</keyword>
<dbReference type="InterPro" id="IPR003798">
    <property type="entry name" value="DNA_recombination_RmuC"/>
</dbReference>
<evidence type="ECO:0000313" key="7">
    <source>
        <dbReference type="EMBL" id="KRG19868.1"/>
    </source>
</evidence>
<dbReference type="AlphaFoldDB" id="A0A0Q9YH32"/>
<protein>
    <submittedName>
        <fullName evidence="7">DNA recombination protein RmuC</fullName>
    </submittedName>
</protein>
<dbReference type="PANTHER" id="PTHR30563">
    <property type="entry name" value="DNA RECOMBINATION PROTEIN RMUC"/>
    <property type="match status" value="1"/>
</dbReference>
<evidence type="ECO:0000256" key="3">
    <source>
        <dbReference type="ARBA" id="ARBA00023054"/>
    </source>
</evidence>
<dbReference type="RefSeq" id="WP_235528018.1">
    <property type="nucleotide sequence ID" value="NZ_LKHV02000001.1"/>
</dbReference>
<accession>A0A0Q9YH32</accession>
<name>A0A0Q9YH32_9GAMM</name>
<evidence type="ECO:0000256" key="4">
    <source>
        <dbReference type="ARBA" id="ARBA00023172"/>
    </source>
</evidence>
<comment type="caution">
    <text evidence="7">The sequence shown here is derived from an EMBL/GenBank/DDBJ whole genome shotgun (WGS) entry which is preliminary data.</text>
</comment>
<keyword evidence="6" id="KW-0472">Membrane</keyword>
<dbReference type="EMBL" id="LKHV01000001">
    <property type="protein sequence ID" value="KRG19868.1"/>
    <property type="molecule type" value="Genomic_DNA"/>
</dbReference>
<dbReference type="SUPFAM" id="SSF58113">
    <property type="entry name" value="Apolipoprotein A-I"/>
    <property type="match status" value="1"/>
</dbReference>
<keyword evidence="3 5" id="KW-0175">Coiled coil</keyword>
<feature type="coiled-coil region" evidence="5">
    <location>
        <begin position="174"/>
        <end position="201"/>
    </location>
</feature>
<proteinExistence type="inferred from homology"/>
<evidence type="ECO:0000256" key="2">
    <source>
        <dbReference type="ARBA" id="ARBA00009840"/>
    </source>
</evidence>